<proteinExistence type="predicted"/>
<accession>A0A927F5K6</accession>
<reference evidence="1" key="1">
    <citation type="submission" date="2020-09" db="EMBL/GenBank/DDBJ databases">
        <title>Pelagicoccus enzymogenes sp. nov. with an EPS production, isolated from marine sediment.</title>
        <authorList>
            <person name="Feng X."/>
        </authorList>
    </citation>
    <scope>NUCLEOTIDE SEQUENCE</scope>
    <source>
        <strain evidence="1">NFK12</strain>
    </source>
</reference>
<dbReference type="PANTHER" id="PTHR48098">
    <property type="entry name" value="ENTEROCHELIN ESTERASE-RELATED"/>
    <property type="match status" value="1"/>
</dbReference>
<dbReference type="SUPFAM" id="SSF53474">
    <property type="entry name" value="alpha/beta-Hydrolases"/>
    <property type="match status" value="1"/>
</dbReference>
<sequence length="253" mass="30102">MNREYHKWWSPRLQRQMELIVHGHAGDRVLVFPTRGGRFYEYENLGIANSVRPRIEAGELQLYCVDSIDQESFYCWWAHPAGRIQRHLQYEQYIMEEVFPLMDLKNPAGRTISHGCSLGAFHATNIAFRHPQRFQKLVAFSGRYDLTASVECFHDLFDGFYNDDIYFNTPSHFLPGLNCARRIHFLRQMEMVFTIGEEDPFRENNESFSQILWDKGLWHDFRYWHGRAHRGRYWRQMAPELLAPLPRNKRASA</sequence>
<evidence type="ECO:0000313" key="2">
    <source>
        <dbReference type="Proteomes" id="UP000622317"/>
    </source>
</evidence>
<keyword evidence="2" id="KW-1185">Reference proteome</keyword>
<protein>
    <submittedName>
        <fullName evidence="1">Esterase family protein</fullName>
    </submittedName>
</protein>
<dbReference type="Gene3D" id="3.40.50.1820">
    <property type="entry name" value="alpha/beta hydrolase"/>
    <property type="match status" value="1"/>
</dbReference>
<evidence type="ECO:0000313" key="1">
    <source>
        <dbReference type="EMBL" id="MBD5778809.1"/>
    </source>
</evidence>
<dbReference type="RefSeq" id="WP_191615937.1">
    <property type="nucleotide sequence ID" value="NZ_JACYFG010000006.1"/>
</dbReference>
<gene>
    <name evidence="1" type="ORF">IEN85_04850</name>
</gene>
<name>A0A927F5K6_9BACT</name>
<dbReference type="InterPro" id="IPR029058">
    <property type="entry name" value="AB_hydrolase_fold"/>
</dbReference>
<dbReference type="InterPro" id="IPR000801">
    <property type="entry name" value="Esterase-like"/>
</dbReference>
<dbReference type="PANTHER" id="PTHR48098:SF3">
    <property type="entry name" value="IRON(III) ENTEROBACTIN ESTERASE"/>
    <property type="match status" value="1"/>
</dbReference>
<dbReference type="EMBL" id="JACYFG010000006">
    <property type="protein sequence ID" value="MBD5778809.1"/>
    <property type="molecule type" value="Genomic_DNA"/>
</dbReference>
<dbReference type="Pfam" id="PF00756">
    <property type="entry name" value="Esterase"/>
    <property type="match status" value="1"/>
</dbReference>
<dbReference type="AlphaFoldDB" id="A0A927F5K6"/>
<organism evidence="1 2">
    <name type="scientific">Pelagicoccus enzymogenes</name>
    <dbReference type="NCBI Taxonomy" id="2773457"/>
    <lineage>
        <taxon>Bacteria</taxon>
        <taxon>Pseudomonadati</taxon>
        <taxon>Verrucomicrobiota</taxon>
        <taxon>Opitutia</taxon>
        <taxon>Puniceicoccales</taxon>
        <taxon>Pelagicoccaceae</taxon>
        <taxon>Pelagicoccus</taxon>
    </lineage>
</organism>
<comment type="caution">
    <text evidence="1">The sequence shown here is derived from an EMBL/GenBank/DDBJ whole genome shotgun (WGS) entry which is preliminary data.</text>
</comment>
<dbReference type="Proteomes" id="UP000622317">
    <property type="component" value="Unassembled WGS sequence"/>
</dbReference>
<dbReference type="InterPro" id="IPR050583">
    <property type="entry name" value="Mycobacterial_A85_antigen"/>
</dbReference>